<dbReference type="Pfam" id="PF00528">
    <property type="entry name" value="BPD_transp_1"/>
    <property type="match status" value="1"/>
</dbReference>
<evidence type="ECO:0000256" key="4">
    <source>
        <dbReference type="ARBA" id="ARBA00022475"/>
    </source>
</evidence>
<dbReference type="GO" id="GO:0005886">
    <property type="term" value="C:plasma membrane"/>
    <property type="evidence" value="ECO:0007669"/>
    <property type="project" value="UniProtKB-SubCell"/>
</dbReference>
<feature type="domain" description="ABC transmembrane type-1" evidence="9">
    <location>
        <begin position="62"/>
        <end position="265"/>
    </location>
</feature>
<dbReference type="PANTHER" id="PTHR43470">
    <property type="entry name" value="PHOSPHATE TRANSPORT SYSTEM PERMEASE PROTEIN PSTA-RELATED"/>
    <property type="match status" value="1"/>
</dbReference>
<dbReference type="GO" id="GO:0005315">
    <property type="term" value="F:phosphate transmembrane transporter activity"/>
    <property type="evidence" value="ECO:0007669"/>
    <property type="project" value="InterPro"/>
</dbReference>
<keyword evidence="3" id="KW-0813">Transport</keyword>
<dbReference type="SUPFAM" id="SSF161098">
    <property type="entry name" value="MetI-like"/>
    <property type="match status" value="1"/>
</dbReference>
<dbReference type="Gene3D" id="1.10.3720.10">
    <property type="entry name" value="MetI-like"/>
    <property type="match status" value="1"/>
</dbReference>
<evidence type="ECO:0000256" key="5">
    <source>
        <dbReference type="ARBA" id="ARBA00022692"/>
    </source>
</evidence>
<comment type="caution">
    <text evidence="10">The sequence shown here is derived from an EMBL/GenBank/DDBJ whole genome shotgun (WGS) entry which is preliminary data.</text>
</comment>
<feature type="transmembrane region" description="Helical" evidence="8">
    <location>
        <begin position="125"/>
        <end position="146"/>
    </location>
</feature>
<comment type="similarity">
    <text evidence="2 8">Belongs to the binding-protein-dependent transport system permease family. CysTW subfamily.</text>
</comment>
<evidence type="ECO:0000313" key="10">
    <source>
        <dbReference type="EMBL" id="NME45343.1"/>
    </source>
</evidence>
<feature type="transmembrane region" description="Helical" evidence="8">
    <location>
        <begin position="247"/>
        <end position="268"/>
    </location>
</feature>
<dbReference type="InterPro" id="IPR035906">
    <property type="entry name" value="MetI-like_sf"/>
</dbReference>
<name>A0A7X9NJ99_9FIRM</name>
<sequence>MKAKKDDVSLFLSIVTHAAAIITILCLLFIIAYILIRGIPNLTPSLFEWEYTTDNVSMMPSIINTIIVVILTLLIAGPIGIFSAIYLVEYAKRGSKLVKVILLTTETLSGIPSIVYGLFGSLMFVISMGMGLSVFAGSLTLAIMVLPTIMRTTQEALVAVPDSYREGSFGLGAGKLRTIFRIILPSAVPGIMSGIVLSMGRIVGETAALIYTSGTVAQVCTNIFAPGSTLAVHMYRLMSEGLYTEQACAVAVVLLVFVIIMNSLSSYLGRKLAKG</sequence>
<evidence type="ECO:0000259" key="9">
    <source>
        <dbReference type="PROSITE" id="PS50928"/>
    </source>
</evidence>
<keyword evidence="7 8" id="KW-0472">Membrane</keyword>
<feature type="transmembrane region" description="Helical" evidence="8">
    <location>
        <begin position="12"/>
        <end position="36"/>
    </location>
</feature>
<feature type="transmembrane region" description="Helical" evidence="8">
    <location>
        <begin position="182"/>
        <end position="203"/>
    </location>
</feature>
<evidence type="ECO:0000313" key="11">
    <source>
        <dbReference type="Proteomes" id="UP000540014"/>
    </source>
</evidence>
<reference evidence="10 11" key="1">
    <citation type="submission" date="2020-04" db="EMBL/GenBank/DDBJ databases">
        <authorList>
            <person name="Hitch T.C.A."/>
            <person name="Wylensek D."/>
            <person name="Clavel T."/>
        </authorList>
    </citation>
    <scope>NUCLEOTIDE SEQUENCE [LARGE SCALE GENOMIC DNA]</scope>
    <source>
        <strain evidence="10 11">BSM-383-APC-22F</strain>
    </source>
</reference>
<evidence type="ECO:0000256" key="6">
    <source>
        <dbReference type="ARBA" id="ARBA00022989"/>
    </source>
</evidence>
<evidence type="ECO:0000256" key="8">
    <source>
        <dbReference type="RuleBase" id="RU363043"/>
    </source>
</evidence>
<dbReference type="AlphaFoldDB" id="A0A7X9NJ99"/>
<dbReference type="InterPro" id="IPR000515">
    <property type="entry name" value="MetI-like"/>
</dbReference>
<accession>A0A7X9NJ99</accession>
<evidence type="ECO:0000256" key="7">
    <source>
        <dbReference type="ARBA" id="ARBA00023136"/>
    </source>
</evidence>
<feature type="transmembrane region" description="Helical" evidence="8">
    <location>
        <begin position="62"/>
        <end position="88"/>
    </location>
</feature>
<protein>
    <recommendedName>
        <fullName evidence="8">Phosphate transport system permease protein PstA</fullName>
    </recommendedName>
</protein>
<keyword evidence="4 8" id="KW-1003">Cell membrane</keyword>
<dbReference type="PANTHER" id="PTHR43470:SF3">
    <property type="entry name" value="PHOSPHATE TRANSPORT SYSTEM PERMEASE PROTEIN PSTA-RELATED"/>
    <property type="match status" value="1"/>
</dbReference>
<comment type="subcellular location">
    <subcellularLocation>
        <location evidence="1 8">Cell membrane</location>
        <topology evidence="1 8">Multi-pass membrane protein</topology>
    </subcellularLocation>
</comment>
<keyword evidence="5 8" id="KW-0812">Transmembrane</keyword>
<gene>
    <name evidence="10" type="primary">pstA</name>
    <name evidence="10" type="ORF">HF861_10765</name>
</gene>
<dbReference type="PROSITE" id="PS50928">
    <property type="entry name" value="ABC_TM1"/>
    <property type="match status" value="1"/>
</dbReference>
<dbReference type="GO" id="GO:0035435">
    <property type="term" value="P:phosphate ion transmembrane transport"/>
    <property type="evidence" value="ECO:0007669"/>
    <property type="project" value="InterPro"/>
</dbReference>
<feature type="transmembrane region" description="Helical" evidence="8">
    <location>
        <begin position="100"/>
        <end position="119"/>
    </location>
</feature>
<dbReference type="CDD" id="cd06261">
    <property type="entry name" value="TM_PBP2"/>
    <property type="match status" value="1"/>
</dbReference>
<evidence type="ECO:0000256" key="2">
    <source>
        <dbReference type="ARBA" id="ARBA00007069"/>
    </source>
</evidence>
<keyword evidence="6 8" id="KW-1133">Transmembrane helix</keyword>
<evidence type="ECO:0000256" key="3">
    <source>
        <dbReference type="ARBA" id="ARBA00022448"/>
    </source>
</evidence>
<dbReference type="InterPro" id="IPR005672">
    <property type="entry name" value="Phosphate_PstA"/>
</dbReference>
<dbReference type="EMBL" id="JABAFR010000034">
    <property type="protein sequence ID" value="NME45343.1"/>
    <property type="molecule type" value="Genomic_DNA"/>
</dbReference>
<dbReference type="Proteomes" id="UP000540014">
    <property type="component" value="Unassembled WGS sequence"/>
</dbReference>
<evidence type="ECO:0000256" key="1">
    <source>
        <dbReference type="ARBA" id="ARBA00004651"/>
    </source>
</evidence>
<organism evidence="10 11">
    <name type="scientific">Faecalicoccus pleomorphus</name>
    <dbReference type="NCBI Taxonomy" id="1323"/>
    <lineage>
        <taxon>Bacteria</taxon>
        <taxon>Bacillati</taxon>
        <taxon>Bacillota</taxon>
        <taxon>Erysipelotrichia</taxon>
        <taxon>Erysipelotrichales</taxon>
        <taxon>Erysipelotrichaceae</taxon>
        <taxon>Faecalicoccus</taxon>
    </lineage>
</organism>
<proteinExistence type="inferred from homology"/>
<dbReference type="NCBIfam" id="TIGR00974">
    <property type="entry name" value="3a0107s02c"/>
    <property type="match status" value="1"/>
</dbReference>
<dbReference type="RefSeq" id="WP_168966573.1">
    <property type="nucleotide sequence ID" value="NZ_JABAFR010000034.1"/>
</dbReference>